<evidence type="ECO:0000256" key="13">
    <source>
        <dbReference type="SAM" id="MobiDB-lite"/>
    </source>
</evidence>
<feature type="compositionally biased region" description="Basic and acidic residues" evidence="13">
    <location>
        <begin position="1024"/>
        <end position="1040"/>
    </location>
</feature>
<evidence type="ECO:0000256" key="9">
    <source>
        <dbReference type="ARBA" id="ARBA00034534"/>
    </source>
</evidence>
<dbReference type="InterPro" id="IPR002004">
    <property type="entry name" value="PABP_HYD_C"/>
</dbReference>
<comment type="function">
    <text evidence="10">Binds the poly(A) tail of mRNA. Appears to be an important mediator of the multiple roles of the poly(A) tail in mRNA biogenesis, stability and translation.</text>
</comment>
<sequence length="1334" mass="152730">MAVNNSQTVVGGGPTAGGVPAASLYVGDLHPYMTEGQLEEAFKGFKGVTSVRLCRDTATATNRSLRYGYVNFTTPEEAIRAMEVMNHSMLHGRVIRVMWSHRDPDARKSGIGNVFVKNLSESINSVELEEMFKKFGRTLSCKLAMFEDGKSKGYGFVQFESEESAIAAIEKLNGTTVGNKQLYVAKFVRKSDRVLPNPGVKYTNLYMKNLDPTLKEELVEEKFSEFGKTVSFAIAKDDHGNSRGFGFVNFENPDDARRAMEGMNGSQLGSKVLYVARAQKKAEREHILRWQFEEKRKEQMLKFKGSNVYVKNIDDDVSDEELVGHFSQCGMITSAKIMRDDKGISKGFGFVCFSTPEEGNKAVNTFHGHMFRRKPLYVAIAQLKEERHAQLQLQYAQRMAGFVGPSTTVIPGGYPPFYYQAPSGVVPQVPPRPGLMYQPLGLRPGWIPSGFVPTSGPAYQPPQVPVRTGQAKYVANERQRDMNKGVSSAASNSVGVGVQPEMLSSMLAAASPEQQKQILGQQLYPLVHKQKPDLASKITGMLLEMDNSELLNLLESPDSLTAKVEEAVQVLQISKTKVPNKENIHPSYLSAEAYNNKMCRVWAPEIYDRLNSNFNFHGRSSRRKEAPSSSSKSRRRRRSDDSDSVSYTDSDDSDSHDSSPARSSRKRKERSSRRKSSRRKDSDDESYDSDESEERDRKTKRSSKNVTEEQIAEYLAKKAQKKAARVAKKIKSKTVSGYSNDSNPFGDSNLNEMFVWRKKIERDVSHGVPLDEFSVKAERKRQRERMAEIEKVKKRREERALEKAQHEEEMALLARERARAEFQDWEKKEEEFHFDQSKVRSEIRLREGRIKPIDVLSKHLNGSDDFEIEIDEPYMVFMGLTVKEMEELRDDIKMHLDLDRATETHVKYWEALLVVCDWELAEGRKKDAIDRAKVRGEEPPAELLAEQRGLHTSVEADVKNLLEGKTFRELEELQSKIESEMRSGTAKVVEYWEAVLTRLHIFKAKACLKEIHAKMLHKHLQRLQKREDGEKNLDRVHDSQPEEEESESDVKDAQAFSPEPMEEEIHVAEEEAGSFSPELLHGDENEEVIDPEEDRAILERKRVAVLEEQQRRIQEAMTSKPAPPEDNFEMKAMKFMGEMVEGDAVLGTGSEVNLDSQVYWWHDKYRPRKPKYFNRVHTGYEWNKYNQTHYDHDNPPPKIVQGYKFNIFYPDLVDKTKAPHYTIEKDGNSSETCIIRFHAGPPYEDIAFRIVNKEWEYSHKKGFKCTFERGILHVYFNFKRHRYLKEVMLNVKHQPSLLHGLINHPSTSAAKLRRDHLRIVSLQIRFSAQPCEKI</sequence>
<dbReference type="PROSITE" id="PS50102">
    <property type="entry name" value="RRM"/>
    <property type="match status" value="4"/>
</dbReference>
<name>A0A498I778_MALDO</name>
<evidence type="ECO:0000256" key="5">
    <source>
        <dbReference type="ARBA" id="ARBA00022490"/>
    </source>
</evidence>
<dbReference type="GO" id="GO:0005737">
    <property type="term" value="C:cytoplasm"/>
    <property type="evidence" value="ECO:0007669"/>
    <property type="project" value="UniProtKB-SubCell"/>
</dbReference>
<keyword evidence="17" id="KW-1185">Reference proteome</keyword>
<dbReference type="Gene3D" id="3.30.70.330">
    <property type="match status" value="4"/>
</dbReference>
<feature type="domain" description="RRM" evidence="14">
    <location>
        <begin position="203"/>
        <end position="280"/>
    </location>
</feature>
<dbReference type="GO" id="GO:0003723">
    <property type="term" value="F:RNA binding"/>
    <property type="evidence" value="ECO:0007669"/>
    <property type="project" value="UniProtKB-UniRule"/>
</dbReference>
<keyword evidence="12" id="KW-0175">Coiled coil</keyword>
<dbReference type="FunFam" id="3.30.70.330:FF:000499">
    <property type="entry name" value="Polyadenylate-binding protein"/>
    <property type="match status" value="1"/>
</dbReference>
<proteinExistence type="inferred from homology"/>
<protein>
    <recommendedName>
        <fullName evidence="9">Splicing factor Cactin</fullName>
    </recommendedName>
</protein>
<dbReference type="SUPFAM" id="SSF54928">
    <property type="entry name" value="RNA-binding domain, RBD"/>
    <property type="match status" value="3"/>
</dbReference>
<organism evidence="16 17">
    <name type="scientific">Malus domestica</name>
    <name type="common">Apple</name>
    <name type="synonym">Pyrus malus</name>
    <dbReference type="NCBI Taxonomy" id="3750"/>
    <lineage>
        <taxon>Eukaryota</taxon>
        <taxon>Viridiplantae</taxon>
        <taxon>Streptophyta</taxon>
        <taxon>Embryophyta</taxon>
        <taxon>Tracheophyta</taxon>
        <taxon>Spermatophyta</taxon>
        <taxon>Magnoliopsida</taxon>
        <taxon>eudicotyledons</taxon>
        <taxon>Gunneridae</taxon>
        <taxon>Pentapetalae</taxon>
        <taxon>rosids</taxon>
        <taxon>fabids</taxon>
        <taxon>Rosales</taxon>
        <taxon>Rosaceae</taxon>
        <taxon>Amygdaloideae</taxon>
        <taxon>Maleae</taxon>
        <taxon>Malus</taxon>
    </lineage>
</organism>
<comment type="similarity">
    <text evidence="4">Belongs to the polyadenylate-binding protein type-1 family.</text>
</comment>
<dbReference type="InterPro" id="IPR003954">
    <property type="entry name" value="RRM_euk-type"/>
</dbReference>
<dbReference type="Gene3D" id="1.10.1900.10">
    <property type="entry name" value="c-terminal domain of poly(a) binding protein"/>
    <property type="match status" value="1"/>
</dbReference>
<dbReference type="PANTHER" id="PTHR21737">
    <property type="entry name" value="POLYGLUTAMINE BINDING PROTEIN 1/MARVEL MEMBRANE-ASSOCIATING DOMAIN CONTAINING 3"/>
    <property type="match status" value="1"/>
</dbReference>
<dbReference type="FunFam" id="1.10.1900.10:FF:000004">
    <property type="entry name" value="Polyadenylate-binding protein"/>
    <property type="match status" value="1"/>
</dbReference>
<evidence type="ECO:0000256" key="7">
    <source>
        <dbReference type="ARBA" id="ARBA00022884"/>
    </source>
</evidence>
<comment type="similarity">
    <text evidence="3">Belongs to the CACTIN family.</text>
</comment>
<feature type="compositionally biased region" description="Basic residues" evidence="13">
    <location>
        <begin position="663"/>
        <end position="678"/>
    </location>
</feature>
<comment type="subcellular location">
    <subcellularLocation>
        <location evidence="2">Cytoplasm</location>
    </subcellularLocation>
    <subcellularLocation>
        <location evidence="1">Nucleus</location>
    </subcellularLocation>
</comment>
<dbReference type="Pfam" id="PF09732">
    <property type="entry name" value="CactinC_cactus"/>
    <property type="match status" value="1"/>
</dbReference>
<dbReference type="Pfam" id="PF00658">
    <property type="entry name" value="MLLE"/>
    <property type="match status" value="1"/>
</dbReference>
<dbReference type="InterPro" id="IPR006515">
    <property type="entry name" value="PABP_1234"/>
</dbReference>
<dbReference type="PROSITE" id="PS51309">
    <property type="entry name" value="PABC"/>
    <property type="match status" value="1"/>
</dbReference>
<dbReference type="PANTHER" id="PTHR21737:SF4">
    <property type="entry name" value="SPLICING FACTOR CACTIN"/>
    <property type="match status" value="1"/>
</dbReference>
<keyword evidence="6" id="KW-0677">Repeat</keyword>
<feature type="coiled-coil region" evidence="12">
    <location>
        <begin position="779"/>
        <end position="823"/>
    </location>
</feature>
<evidence type="ECO:0000256" key="4">
    <source>
        <dbReference type="ARBA" id="ARBA00008557"/>
    </source>
</evidence>
<dbReference type="InterPro" id="IPR012677">
    <property type="entry name" value="Nucleotide-bd_a/b_plait_sf"/>
</dbReference>
<dbReference type="CDD" id="cd12381">
    <property type="entry name" value="RRM4_I_PABPs"/>
    <property type="match status" value="1"/>
</dbReference>
<dbReference type="InterPro" id="IPR019134">
    <property type="entry name" value="Cactin_C"/>
</dbReference>
<evidence type="ECO:0000256" key="10">
    <source>
        <dbReference type="ARBA" id="ARBA00054110"/>
    </source>
</evidence>
<dbReference type="SMART" id="SM01050">
    <property type="entry name" value="CactinC_cactus"/>
    <property type="match status" value="1"/>
</dbReference>
<keyword evidence="8" id="KW-0539">Nucleus</keyword>
<dbReference type="GO" id="GO:0045292">
    <property type="term" value="P:mRNA cis splicing, via spliceosome"/>
    <property type="evidence" value="ECO:0007669"/>
    <property type="project" value="TreeGrafter"/>
</dbReference>
<feature type="domain" description="RRM" evidence="14">
    <location>
        <begin position="22"/>
        <end position="102"/>
    </location>
</feature>
<dbReference type="NCBIfam" id="TIGR01628">
    <property type="entry name" value="PABP-1234"/>
    <property type="match status" value="1"/>
</dbReference>
<dbReference type="CDD" id="cd12379">
    <property type="entry name" value="RRM2_I_PABPs"/>
    <property type="match status" value="1"/>
</dbReference>
<reference evidence="16 17" key="1">
    <citation type="submission" date="2018-10" db="EMBL/GenBank/DDBJ databases">
        <title>A high-quality apple genome assembly.</title>
        <authorList>
            <person name="Hu J."/>
        </authorList>
    </citation>
    <scope>NUCLEOTIDE SEQUENCE [LARGE SCALE GENOMIC DNA]</scope>
    <source>
        <strain evidence="17">cv. HFTH1</strain>
        <tissue evidence="16">Young leaf</tissue>
    </source>
</reference>
<feature type="region of interest" description="Disordered" evidence="13">
    <location>
        <begin position="614"/>
        <end position="707"/>
    </location>
</feature>
<keyword evidence="5" id="KW-0963">Cytoplasm</keyword>
<evidence type="ECO:0000313" key="17">
    <source>
        <dbReference type="Proteomes" id="UP000290289"/>
    </source>
</evidence>
<feature type="region of interest" description="Disordered" evidence="13">
    <location>
        <begin position="1022"/>
        <end position="1058"/>
    </location>
</feature>
<feature type="compositionally biased region" description="Acidic residues" evidence="13">
    <location>
        <begin position="683"/>
        <end position="693"/>
    </location>
</feature>
<dbReference type="EMBL" id="RDQH01000340">
    <property type="protein sequence ID" value="RXH76953.1"/>
    <property type="molecule type" value="Genomic_DNA"/>
</dbReference>
<evidence type="ECO:0000259" key="15">
    <source>
        <dbReference type="PROSITE" id="PS51309"/>
    </source>
</evidence>
<dbReference type="InterPro" id="IPR036053">
    <property type="entry name" value="PABP-dom"/>
</dbReference>
<evidence type="ECO:0000313" key="16">
    <source>
        <dbReference type="EMBL" id="RXH76953.1"/>
    </source>
</evidence>
<evidence type="ECO:0000256" key="6">
    <source>
        <dbReference type="ARBA" id="ARBA00022737"/>
    </source>
</evidence>
<dbReference type="Pfam" id="PF00076">
    <property type="entry name" value="RRM_1"/>
    <property type="match status" value="4"/>
</dbReference>
<dbReference type="SMART" id="SM00361">
    <property type="entry name" value="RRM_1"/>
    <property type="match status" value="4"/>
</dbReference>
<evidence type="ECO:0000256" key="1">
    <source>
        <dbReference type="ARBA" id="ARBA00004123"/>
    </source>
</evidence>
<dbReference type="InterPro" id="IPR000504">
    <property type="entry name" value="RRM_dom"/>
</dbReference>
<evidence type="ECO:0000256" key="3">
    <source>
        <dbReference type="ARBA" id="ARBA00006895"/>
    </source>
</evidence>
<gene>
    <name evidence="16" type="ORF">DVH24_019841</name>
</gene>
<comment type="caution">
    <text evidence="16">The sequence shown here is derived from an EMBL/GenBank/DDBJ whole genome shotgun (WGS) entry which is preliminary data.</text>
</comment>
<dbReference type="InterPro" id="IPR035979">
    <property type="entry name" value="RBD_domain_sf"/>
</dbReference>
<dbReference type="InterPro" id="IPR045305">
    <property type="entry name" value="RRM2_I_PABPs"/>
</dbReference>
<dbReference type="Proteomes" id="UP000290289">
    <property type="component" value="Chromosome 14"/>
</dbReference>
<dbReference type="FunFam" id="3.30.70.330:FF:000651">
    <property type="entry name" value="Poly(A) binding protein cytoplasmic 1 like"/>
    <property type="match status" value="1"/>
</dbReference>
<dbReference type="FunFam" id="3.30.70.330:FF:000500">
    <property type="entry name" value="Polyadenylate-binding protein"/>
    <property type="match status" value="1"/>
</dbReference>
<keyword evidence="7 11" id="KW-0694">RNA-binding</keyword>
<dbReference type="SUPFAM" id="SSF63570">
    <property type="entry name" value="PABC (PABP) domain"/>
    <property type="match status" value="1"/>
</dbReference>
<evidence type="ECO:0000256" key="12">
    <source>
        <dbReference type="SAM" id="Coils"/>
    </source>
</evidence>
<feature type="domain" description="RRM" evidence="14">
    <location>
        <begin position="306"/>
        <end position="383"/>
    </location>
</feature>
<dbReference type="SMART" id="SM00360">
    <property type="entry name" value="RRM"/>
    <property type="match status" value="4"/>
</dbReference>
<evidence type="ECO:0000259" key="14">
    <source>
        <dbReference type="PROSITE" id="PS50102"/>
    </source>
</evidence>
<evidence type="ECO:0000256" key="11">
    <source>
        <dbReference type="PROSITE-ProRule" id="PRU00176"/>
    </source>
</evidence>
<evidence type="ECO:0000256" key="2">
    <source>
        <dbReference type="ARBA" id="ARBA00004496"/>
    </source>
</evidence>
<accession>A0A498I778</accession>
<feature type="domain" description="PABC" evidence="15">
    <location>
        <begin position="499"/>
        <end position="576"/>
    </location>
</feature>
<dbReference type="GO" id="GO:0005681">
    <property type="term" value="C:spliceosomal complex"/>
    <property type="evidence" value="ECO:0007669"/>
    <property type="project" value="TreeGrafter"/>
</dbReference>
<dbReference type="STRING" id="3750.A0A498I778"/>
<evidence type="ECO:0000256" key="8">
    <source>
        <dbReference type="ARBA" id="ARBA00023242"/>
    </source>
</evidence>
<dbReference type="SMART" id="SM00517">
    <property type="entry name" value="PolyA"/>
    <property type="match status" value="1"/>
</dbReference>
<dbReference type="InterPro" id="IPR018816">
    <property type="entry name" value="Cactin_central"/>
</dbReference>
<feature type="domain" description="RRM" evidence="14">
    <location>
        <begin position="112"/>
        <end position="189"/>
    </location>
</feature>
<dbReference type="Pfam" id="PF10312">
    <property type="entry name" value="Cactin_mid"/>
    <property type="match status" value="1"/>
</dbReference>